<keyword evidence="1" id="KW-0732">Signal</keyword>
<feature type="domain" description="Glutaredoxin" evidence="2">
    <location>
        <begin position="59"/>
        <end position="124"/>
    </location>
</feature>
<dbReference type="InterPro" id="IPR002109">
    <property type="entry name" value="Glutaredoxin"/>
</dbReference>
<dbReference type="GO" id="GO:0015035">
    <property type="term" value="F:protein-disulfide reductase activity"/>
    <property type="evidence" value="ECO:0007669"/>
    <property type="project" value="TreeGrafter"/>
</dbReference>
<feature type="chain" id="PRO_5041432977" description="Glutaredoxin domain-containing protein" evidence="1">
    <location>
        <begin position="19"/>
        <end position="154"/>
    </location>
</feature>
<feature type="signal peptide" evidence="1">
    <location>
        <begin position="1"/>
        <end position="18"/>
    </location>
</feature>
<keyword evidence="4" id="KW-1185">Reference proteome</keyword>
<sequence length="154" mass="17657">MIRGLFICFGVIFLAANAYIIQTFPGAMRSPGFYNNPVNSGYGFDYKEYIKRHTRGAPIMIYTLNDCIPCRKTKSLLQQQYPDVPAYFMELGHGYPFERRLERDLLEVTGQDTFPYIFVCGRFIGGSSDLFNLHNYGRLRPTVNSCPATGFHRD</sequence>
<protein>
    <recommendedName>
        <fullName evidence="2">Glutaredoxin domain-containing protein</fullName>
    </recommendedName>
</protein>
<comment type="caution">
    <text evidence="3">The sequence shown here is derived from an EMBL/GenBank/DDBJ whole genome shotgun (WGS) entry which is preliminary data.</text>
</comment>
<dbReference type="EMBL" id="CATQJA010000315">
    <property type="protein sequence ID" value="CAJ0559169.1"/>
    <property type="molecule type" value="Genomic_DNA"/>
</dbReference>
<dbReference type="SUPFAM" id="SSF52833">
    <property type="entry name" value="Thioredoxin-like"/>
    <property type="match status" value="1"/>
</dbReference>
<evidence type="ECO:0000259" key="2">
    <source>
        <dbReference type="Pfam" id="PF00462"/>
    </source>
</evidence>
<proteinExistence type="predicted"/>
<gene>
    <name evidence="3" type="ORF">MSPICULIGERA_LOCUS1188</name>
</gene>
<dbReference type="PROSITE" id="PS51354">
    <property type="entry name" value="GLUTAREDOXIN_2"/>
    <property type="match status" value="1"/>
</dbReference>
<dbReference type="PANTHER" id="PTHR46679:SF4">
    <property type="entry name" value="GLUTAREDOXIN DOMAIN-CONTAINING PROTEIN"/>
    <property type="match status" value="1"/>
</dbReference>
<dbReference type="AlphaFoldDB" id="A0AA36C4Z7"/>
<dbReference type="InterPro" id="IPR036249">
    <property type="entry name" value="Thioredoxin-like_sf"/>
</dbReference>
<evidence type="ECO:0000313" key="4">
    <source>
        <dbReference type="Proteomes" id="UP001177023"/>
    </source>
</evidence>
<evidence type="ECO:0000256" key="1">
    <source>
        <dbReference type="SAM" id="SignalP"/>
    </source>
</evidence>
<dbReference type="InterPro" id="IPR014025">
    <property type="entry name" value="Glutaredoxin_subgr"/>
</dbReference>
<accession>A0AA36C4Z7</accession>
<evidence type="ECO:0000313" key="3">
    <source>
        <dbReference type="EMBL" id="CAJ0559169.1"/>
    </source>
</evidence>
<dbReference type="GO" id="GO:0005739">
    <property type="term" value="C:mitochondrion"/>
    <property type="evidence" value="ECO:0007669"/>
    <property type="project" value="TreeGrafter"/>
</dbReference>
<dbReference type="Pfam" id="PF00462">
    <property type="entry name" value="Glutaredoxin"/>
    <property type="match status" value="1"/>
</dbReference>
<dbReference type="PRINTS" id="PR00160">
    <property type="entry name" value="GLUTAREDOXIN"/>
</dbReference>
<dbReference type="Proteomes" id="UP001177023">
    <property type="component" value="Unassembled WGS sequence"/>
</dbReference>
<dbReference type="PANTHER" id="PTHR46679">
    <property type="match status" value="1"/>
</dbReference>
<dbReference type="Gene3D" id="3.40.30.10">
    <property type="entry name" value="Glutaredoxin"/>
    <property type="match status" value="1"/>
</dbReference>
<organism evidence="3 4">
    <name type="scientific">Mesorhabditis spiculigera</name>
    <dbReference type="NCBI Taxonomy" id="96644"/>
    <lineage>
        <taxon>Eukaryota</taxon>
        <taxon>Metazoa</taxon>
        <taxon>Ecdysozoa</taxon>
        <taxon>Nematoda</taxon>
        <taxon>Chromadorea</taxon>
        <taxon>Rhabditida</taxon>
        <taxon>Rhabditina</taxon>
        <taxon>Rhabditomorpha</taxon>
        <taxon>Rhabditoidea</taxon>
        <taxon>Rhabditidae</taxon>
        <taxon>Mesorhabditinae</taxon>
        <taxon>Mesorhabditis</taxon>
    </lineage>
</organism>
<feature type="non-terminal residue" evidence="3">
    <location>
        <position position="154"/>
    </location>
</feature>
<name>A0AA36C4Z7_9BILA</name>
<reference evidence="3" key="1">
    <citation type="submission" date="2023-06" db="EMBL/GenBank/DDBJ databases">
        <authorList>
            <person name="Delattre M."/>
        </authorList>
    </citation>
    <scope>NUCLEOTIDE SEQUENCE</scope>
    <source>
        <strain evidence="3">AF72</strain>
    </source>
</reference>